<dbReference type="PANTHER" id="PTHR47966:SF13">
    <property type="entry name" value="CHYMOSIN"/>
    <property type="match status" value="1"/>
</dbReference>
<dbReference type="Proteomes" id="UP001266305">
    <property type="component" value="Unassembled WGS sequence"/>
</dbReference>
<dbReference type="InterPro" id="IPR033121">
    <property type="entry name" value="PEPTIDASE_A1"/>
</dbReference>
<evidence type="ECO:0000313" key="6">
    <source>
        <dbReference type="EMBL" id="KAK2106841.1"/>
    </source>
</evidence>
<keyword evidence="7" id="KW-1185">Reference proteome</keyword>
<dbReference type="InterPro" id="IPR021109">
    <property type="entry name" value="Peptidase_aspartic_dom_sf"/>
</dbReference>
<feature type="non-terminal residue" evidence="6">
    <location>
        <position position="1"/>
    </location>
</feature>
<keyword evidence="3" id="KW-0378">Hydrolase</keyword>
<dbReference type="SUPFAM" id="SSF50630">
    <property type="entry name" value="Acid proteases"/>
    <property type="match status" value="1"/>
</dbReference>
<name>A0ABQ9VBU4_SAGOE</name>
<dbReference type="InterPro" id="IPR001969">
    <property type="entry name" value="Aspartic_peptidase_AS"/>
</dbReference>
<comment type="similarity">
    <text evidence="1">Belongs to the peptidase A1 family.</text>
</comment>
<gene>
    <name evidence="6" type="ORF">P7K49_016355</name>
</gene>
<dbReference type="Pfam" id="PF00026">
    <property type="entry name" value="Asp"/>
    <property type="match status" value="2"/>
</dbReference>
<sequence>CQYFGKIYIGTPPQEFTVVFDTGSSDLWVPSVYCNSDACQNHHRFDPSKSSTFQNMDKSLSIQYGTGSMQGLLAYDTVTPLSLPHALVVALPLCRGALWVLPAQVSNIVDPHQTVGLSTQEPGDVFTYSEFDGILGLAYPSLASEYSVPVFDNMMDRHLVAQDLFSVYMSR</sequence>
<feature type="domain" description="Peptidase A1" evidence="5">
    <location>
        <begin position="3"/>
        <end position="171"/>
    </location>
</feature>
<keyword evidence="2" id="KW-0645">Protease</keyword>
<dbReference type="PROSITE" id="PS00141">
    <property type="entry name" value="ASP_PROTEASE"/>
    <property type="match status" value="1"/>
</dbReference>
<accession>A0ABQ9VBU4</accession>
<organism evidence="6 7">
    <name type="scientific">Saguinus oedipus</name>
    <name type="common">Cotton-top tamarin</name>
    <name type="synonym">Oedipomidas oedipus</name>
    <dbReference type="NCBI Taxonomy" id="9490"/>
    <lineage>
        <taxon>Eukaryota</taxon>
        <taxon>Metazoa</taxon>
        <taxon>Chordata</taxon>
        <taxon>Craniata</taxon>
        <taxon>Vertebrata</taxon>
        <taxon>Euteleostomi</taxon>
        <taxon>Mammalia</taxon>
        <taxon>Eutheria</taxon>
        <taxon>Euarchontoglires</taxon>
        <taxon>Primates</taxon>
        <taxon>Haplorrhini</taxon>
        <taxon>Platyrrhini</taxon>
        <taxon>Cebidae</taxon>
        <taxon>Callitrichinae</taxon>
        <taxon>Saguinus</taxon>
    </lineage>
</organism>
<comment type="caution">
    <text evidence="6">The sequence shown here is derived from an EMBL/GenBank/DDBJ whole genome shotgun (WGS) entry which is preliminary data.</text>
</comment>
<proteinExistence type="inferred from homology"/>
<dbReference type="PANTHER" id="PTHR47966">
    <property type="entry name" value="BETA-SITE APP-CLEAVING ENZYME, ISOFORM A-RELATED"/>
    <property type="match status" value="1"/>
</dbReference>
<evidence type="ECO:0000256" key="3">
    <source>
        <dbReference type="ARBA" id="ARBA00022750"/>
    </source>
</evidence>
<dbReference type="Gene3D" id="2.40.70.10">
    <property type="entry name" value="Acid Proteases"/>
    <property type="match status" value="1"/>
</dbReference>
<evidence type="ECO:0000256" key="1">
    <source>
        <dbReference type="ARBA" id="ARBA00007447"/>
    </source>
</evidence>
<reference evidence="6 7" key="1">
    <citation type="submission" date="2023-05" db="EMBL/GenBank/DDBJ databases">
        <title>B98-5 Cell Line De Novo Hybrid Assembly: An Optical Mapping Approach.</title>
        <authorList>
            <person name="Kananen K."/>
            <person name="Auerbach J.A."/>
            <person name="Kautto E."/>
            <person name="Blachly J.S."/>
        </authorList>
    </citation>
    <scope>NUCLEOTIDE SEQUENCE [LARGE SCALE GENOMIC DNA]</scope>
    <source>
        <strain evidence="6">B95-8</strain>
        <tissue evidence="6">Cell line</tissue>
    </source>
</reference>
<dbReference type="InterPro" id="IPR001461">
    <property type="entry name" value="Aspartic_peptidase_A1"/>
</dbReference>
<protein>
    <recommendedName>
        <fullName evidence="5">Peptidase A1 domain-containing protein</fullName>
    </recommendedName>
</protein>
<keyword evidence="4" id="KW-0865">Zymogen</keyword>
<keyword evidence="3" id="KW-0064">Aspartyl protease</keyword>
<evidence type="ECO:0000313" key="7">
    <source>
        <dbReference type="Proteomes" id="UP001266305"/>
    </source>
</evidence>
<dbReference type="PROSITE" id="PS51767">
    <property type="entry name" value="PEPTIDASE_A1"/>
    <property type="match status" value="1"/>
</dbReference>
<evidence type="ECO:0000256" key="4">
    <source>
        <dbReference type="ARBA" id="ARBA00023145"/>
    </source>
</evidence>
<evidence type="ECO:0000256" key="2">
    <source>
        <dbReference type="ARBA" id="ARBA00022670"/>
    </source>
</evidence>
<evidence type="ECO:0000259" key="5">
    <source>
        <dbReference type="PROSITE" id="PS51767"/>
    </source>
</evidence>
<dbReference type="EMBL" id="JASSZA010000007">
    <property type="protein sequence ID" value="KAK2106841.1"/>
    <property type="molecule type" value="Genomic_DNA"/>
</dbReference>